<dbReference type="PROSITE" id="PS00211">
    <property type="entry name" value="ABC_TRANSPORTER_1"/>
    <property type="match status" value="1"/>
</dbReference>
<protein>
    <submittedName>
        <fullName evidence="6">ABC-type multidrug transport system ATPase subunit</fullName>
    </submittedName>
</protein>
<dbReference type="EMBL" id="QKUF01000006">
    <property type="protein sequence ID" value="PZW31253.1"/>
    <property type="molecule type" value="Genomic_DNA"/>
</dbReference>
<dbReference type="PROSITE" id="PS50893">
    <property type="entry name" value="ABC_TRANSPORTER_2"/>
    <property type="match status" value="1"/>
</dbReference>
<dbReference type="PANTHER" id="PTHR43335:SF2">
    <property type="entry name" value="ABC TRANSPORTER, ATP-BINDING PROTEIN"/>
    <property type="match status" value="1"/>
</dbReference>
<evidence type="ECO:0000259" key="5">
    <source>
        <dbReference type="PROSITE" id="PS50893"/>
    </source>
</evidence>
<dbReference type="InterPro" id="IPR027417">
    <property type="entry name" value="P-loop_NTPase"/>
</dbReference>
<dbReference type="PANTHER" id="PTHR43335">
    <property type="entry name" value="ABC TRANSPORTER, ATP-BINDING PROTEIN"/>
    <property type="match status" value="1"/>
</dbReference>
<evidence type="ECO:0000256" key="3">
    <source>
        <dbReference type="ARBA" id="ARBA00022741"/>
    </source>
</evidence>
<organism evidence="6 7">
    <name type="scientific">Thermosporothrix hazakensis</name>
    <dbReference type="NCBI Taxonomy" id="644383"/>
    <lineage>
        <taxon>Bacteria</taxon>
        <taxon>Bacillati</taxon>
        <taxon>Chloroflexota</taxon>
        <taxon>Ktedonobacteria</taxon>
        <taxon>Ktedonobacterales</taxon>
        <taxon>Thermosporotrichaceae</taxon>
        <taxon>Thermosporothrix</taxon>
    </lineage>
</organism>
<evidence type="ECO:0000256" key="1">
    <source>
        <dbReference type="ARBA" id="ARBA00005417"/>
    </source>
</evidence>
<evidence type="ECO:0000313" key="7">
    <source>
        <dbReference type="Proteomes" id="UP000248806"/>
    </source>
</evidence>
<dbReference type="CDD" id="cd03264">
    <property type="entry name" value="ABC_drug_resistance_like"/>
    <property type="match status" value="1"/>
</dbReference>
<dbReference type="SMART" id="SM00382">
    <property type="entry name" value="AAA"/>
    <property type="match status" value="1"/>
</dbReference>
<evidence type="ECO:0000256" key="4">
    <source>
        <dbReference type="ARBA" id="ARBA00022840"/>
    </source>
</evidence>
<accession>A0A326UA61</accession>
<reference evidence="6 7" key="1">
    <citation type="submission" date="2018-06" db="EMBL/GenBank/DDBJ databases">
        <title>Genomic Encyclopedia of Archaeal and Bacterial Type Strains, Phase II (KMG-II): from individual species to whole genera.</title>
        <authorList>
            <person name="Goeker M."/>
        </authorList>
    </citation>
    <scope>NUCLEOTIDE SEQUENCE [LARGE SCALE GENOMIC DNA]</scope>
    <source>
        <strain evidence="6 7">ATCC BAA-1881</strain>
    </source>
</reference>
<keyword evidence="2" id="KW-0813">Transport</keyword>
<dbReference type="InterPro" id="IPR003593">
    <property type="entry name" value="AAA+_ATPase"/>
</dbReference>
<dbReference type="Proteomes" id="UP000248806">
    <property type="component" value="Unassembled WGS sequence"/>
</dbReference>
<keyword evidence="7" id="KW-1185">Reference proteome</keyword>
<feature type="domain" description="ABC transporter" evidence="5">
    <location>
        <begin position="11"/>
        <end position="240"/>
    </location>
</feature>
<gene>
    <name evidence="6" type="ORF">EI42_02350</name>
</gene>
<dbReference type="InterPro" id="IPR017871">
    <property type="entry name" value="ABC_transporter-like_CS"/>
</dbReference>
<dbReference type="GO" id="GO:0005524">
    <property type="term" value="F:ATP binding"/>
    <property type="evidence" value="ECO:0007669"/>
    <property type="project" value="UniProtKB-KW"/>
</dbReference>
<keyword evidence="4" id="KW-0067">ATP-binding</keyword>
<evidence type="ECO:0000256" key="2">
    <source>
        <dbReference type="ARBA" id="ARBA00022448"/>
    </source>
</evidence>
<dbReference type="Pfam" id="PF00005">
    <property type="entry name" value="ABC_tran"/>
    <property type="match status" value="1"/>
</dbReference>
<name>A0A326UA61_THEHA</name>
<comment type="caution">
    <text evidence="6">The sequence shown here is derived from an EMBL/GenBank/DDBJ whole genome shotgun (WGS) entry which is preliminary data.</text>
</comment>
<comment type="similarity">
    <text evidence="1">Belongs to the ABC transporter superfamily.</text>
</comment>
<keyword evidence="3" id="KW-0547">Nucleotide-binding</keyword>
<dbReference type="Gene3D" id="3.40.50.300">
    <property type="entry name" value="P-loop containing nucleotide triphosphate hydrolases"/>
    <property type="match status" value="1"/>
</dbReference>
<sequence>MNTKGDILMRLIIENVGKRYKGDFWGLRQFHLDLGPGILGLLGPNGAGKSTLMRILATITRASEGRVLWDGIDIARRPHVLRSVLGYLPQDFGIYPHLSAQEFLEYMAAIKGLDGRAARRRIQELLENLNLTEARKRPLSSYSGGMRQRVGIAQALLNDPRLLIVDEPTVGLDPEERVRFRNLLTDLSGERIVILSTHIVSDVEATASTIAIVNGGRLLAHATPEQLIARVEGRVWELVTTNVLDVRERFAVSGMWRRSDGIHVRVLSELPPMRDARPLAPSLEDAYLYAVRFSRFGG</sequence>
<dbReference type="AlphaFoldDB" id="A0A326UA61"/>
<evidence type="ECO:0000313" key="6">
    <source>
        <dbReference type="EMBL" id="PZW31253.1"/>
    </source>
</evidence>
<proteinExistence type="inferred from homology"/>
<dbReference type="GO" id="GO:0016887">
    <property type="term" value="F:ATP hydrolysis activity"/>
    <property type="evidence" value="ECO:0007669"/>
    <property type="project" value="InterPro"/>
</dbReference>
<dbReference type="InterPro" id="IPR003439">
    <property type="entry name" value="ABC_transporter-like_ATP-bd"/>
</dbReference>
<dbReference type="SUPFAM" id="SSF52540">
    <property type="entry name" value="P-loop containing nucleoside triphosphate hydrolases"/>
    <property type="match status" value="1"/>
</dbReference>